<gene>
    <name evidence="1" type="ORF">C7B77_05010</name>
</gene>
<evidence type="ECO:0000313" key="2">
    <source>
        <dbReference type="Proteomes" id="UP000238937"/>
    </source>
</evidence>
<proteinExistence type="predicted"/>
<keyword evidence="2" id="KW-1185">Reference proteome</keyword>
<dbReference type="AlphaFoldDB" id="A0A2T1GKI8"/>
<comment type="caution">
    <text evidence="1">The sequence shown here is derived from an EMBL/GenBank/DDBJ whole genome shotgun (WGS) entry which is preliminary data.</text>
</comment>
<sequence>MVVKTVGIVLSCRLLVLENPDLGGGCLDRNTCGGNLPALGKLREKKNKQHLASYEQRKI</sequence>
<name>A0A2T1GKI8_9CYAN</name>
<organism evidence="1 2">
    <name type="scientific">Chamaesiphon polymorphus CCALA 037</name>
    <dbReference type="NCBI Taxonomy" id="2107692"/>
    <lineage>
        <taxon>Bacteria</taxon>
        <taxon>Bacillati</taxon>
        <taxon>Cyanobacteriota</taxon>
        <taxon>Cyanophyceae</taxon>
        <taxon>Gomontiellales</taxon>
        <taxon>Chamaesiphonaceae</taxon>
        <taxon>Chamaesiphon</taxon>
    </lineage>
</organism>
<reference evidence="1 2" key="1">
    <citation type="submission" date="2018-03" db="EMBL/GenBank/DDBJ databases">
        <title>The ancient ancestry and fast evolution of plastids.</title>
        <authorList>
            <person name="Moore K.R."/>
            <person name="Magnabosco C."/>
            <person name="Momper L."/>
            <person name="Gold D.A."/>
            <person name="Bosak T."/>
            <person name="Fournier G.P."/>
        </authorList>
    </citation>
    <scope>NUCLEOTIDE SEQUENCE [LARGE SCALE GENOMIC DNA]</scope>
    <source>
        <strain evidence="1 2">CCALA 037</strain>
    </source>
</reference>
<evidence type="ECO:0000313" key="1">
    <source>
        <dbReference type="EMBL" id="PSB58361.1"/>
    </source>
</evidence>
<protein>
    <submittedName>
        <fullName evidence="1">Uncharacterized protein</fullName>
    </submittedName>
</protein>
<dbReference type="Proteomes" id="UP000238937">
    <property type="component" value="Unassembled WGS sequence"/>
</dbReference>
<dbReference type="EMBL" id="PVWO01000038">
    <property type="protein sequence ID" value="PSB58361.1"/>
    <property type="molecule type" value="Genomic_DNA"/>
</dbReference>
<accession>A0A2T1GKI8</accession>